<dbReference type="InterPro" id="IPR041577">
    <property type="entry name" value="RT_RNaseH_2"/>
</dbReference>
<dbReference type="InterPro" id="IPR043502">
    <property type="entry name" value="DNA/RNA_pol_sf"/>
</dbReference>
<dbReference type="PROSITE" id="PS50297">
    <property type="entry name" value="ANK_REP_REGION"/>
    <property type="match status" value="2"/>
</dbReference>
<dbReference type="InterPro" id="IPR002110">
    <property type="entry name" value="Ankyrin_rpt"/>
</dbReference>
<dbReference type="Pfam" id="PF00078">
    <property type="entry name" value="RVT_1"/>
    <property type="match status" value="1"/>
</dbReference>
<accession>A0AA89C1V1</accession>
<dbReference type="InterPro" id="IPR043128">
    <property type="entry name" value="Rev_trsase/Diguanyl_cyclase"/>
</dbReference>
<proteinExistence type="predicted"/>
<dbReference type="PROSITE" id="PS50088">
    <property type="entry name" value="ANK_REPEAT"/>
    <property type="match status" value="2"/>
</dbReference>
<dbReference type="InterPro" id="IPR036770">
    <property type="entry name" value="Ankyrin_rpt-contain_sf"/>
</dbReference>
<evidence type="ECO:0000313" key="5">
    <source>
        <dbReference type="Proteomes" id="UP001186944"/>
    </source>
</evidence>
<dbReference type="InterPro" id="IPR001496">
    <property type="entry name" value="SOCS_box"/>
</dbReference>
<organism evidence="4 5">
    <name type="scientific">Pinctada imbricata</name>
    <name type="common">Atlantic pearl-oyster</name>
    <name type="synonym">Pinctada martensii</name>
    <dbReference type="NCBI Taxonomy" id="66713"/>
    <lineage>
        <taxon>Eukaryota</taxon>
        <taxon>Metazoa</taxon>
        <taxon>Spiralia</taxon>
        <taxon>Lophotrochozoa</taxon>
        <taxon>Mollusca</taxon>
        <taxon>Bivalvia</taxon>
        <taxon>Autobranchia</taxon>
        <taxon>Pteriomorphia</taxon>
        <taxon>Pterioida</taxon>
        <taxon>Pterioidea</taxon>
        <taxon>Pteriidae</taxon>
        <taxon>Pinctada</taxon>
    </lineage>
</organism>
<evidence type="ECO:0000259" key="3">
    <source>
        <dbReference type="PROSITE" id="PS50878"/>
    </source>
</evidence>
<dbReference type="PANTHER" id="PTHR33064">
    <property type="entry name" value="POL PROTEIN"/>
    <property type="match status" value="1"/>
</dbReference>
<dbReference type="PROSITE" id="PS50878">
    <property type="entry name" value="RT_POL"/>
    <property type="match status" value="1"/>
</dbReference>
<dbReference type="InterPro" id="IPR036036">
    <property type="entry name" value="SOCS_box-like_dom_sf"/>
</dbReference>
<dbReference type="AlphaFoldDB" id="A0AA89C1V1"/>
<dbReference type="SUPFAM" id="SSF48403">
    <property type="entry name" value="Ankyrin repeat"/>
    <property type="match status" value="1"/>
</dbReference>
<keyword evidence="1" id="KW-0040">ANK repeat</keyword>
<feature type="repeat" description="ANK" evidence="1">
    <location>
        <begin position="211"/>
        <end position="239"/>
    </location>
</feature>
<evidence type="ECO:0000313" key="4">
    <source>
        <dbReference type="EMBL" id="KAK3102916.1"/>
    </source>
</evidence>
<keyword evidence="5" id="KW-1185">Reference proteome</keyword>
<sequence length="376" mass="42147">MPFGMKNAPATFQRMIHSLLIHLEGCEAYIDDVIIYSDTWNDHLRIMRTFFDILAKANLTVNLAKSEFCHATVEYLGHKVGQGFVTPIMAKVEAISKFPIPTNKKEIMRFLGMAGFYRKCCPNFSSVVGPLTNLLQKRVNFAWTNDCDESFKKIKCVLMNSPVLSAPNFDKQFKLTVDASDVGIGAALFQENDDGVDRVVWTVNLNKKDYYGKTPLYWAAYKGHITCVEELLKFGAKVNTTCCHGDTPLLAVCSIHAQCALLLIKHGADVNHENSWGVTPMYLAACKGQTEVIRYLLDAGAKPTFRKRKTGEIPKELLVHSDFCSNLIGLSENPMSLQHTCRSVIRKQLGENPMSKVRSLQIPQKLQDYISLTEIG</sequence>
<dbReference type="Gene3D" id="1.10.750.20">
    <property type="entry name" value="SOCS box"/>
    <property type="match status" value="1"/>
</dbReference>
<gene>
    <name evidence="4" type="ORF">FSP39_014938</name>
</gene>
<dbReference type="PRINTS" id="PR01415">
    <property type="entry name" value="ANKYRIN"/>
</dbReference>
<dbReference type="Pfam" id="PF17919">
    <property type="entry name" value="RT_RNaseH_2"/>
    <property type="match status" value="1"/>
</dbReference>
<dbReference type="Proteomes" id="UP001186944">
    <property type="component" value="Unassembled WGS sequence"/>
</dbReference>
<dbReference type="SUPFAM" id="SSF56672">
    <property type="entry name" value="DNA/RNA polymerases"/>
    <property type="match status" value="1"/>
</dbReference>
<dbReference type="InterPro" id="IPR000477">
    <property type="entry name" value="RT_dom"/>
</dbReference>
<dbReference type="InterPro" id="IPR051320">
    <property type="entry name" value="Viral_Replic_Matur_Polypro"/>
</dbReference>
<dbReference type="Pfam" id="PF07525">
    <property type="entry name" value="SOCS_box"/>
    <property type="match status" value="1"/>
</dbReference>
<dbReference type="Gene3D" id="3.30.70.270">
    <property type="match status" value="2"/>
</dbReference>
<dbReference type="Pfam" id="PF12796">
    <property type="entry name" value="Ank_2"/>
    <property type="match status" value="1"/>
</dbReference>
<dbReference type="GO" id="GO:0035556">
    <property type="term" value="P:intracellular signal transduction"/>
    <property type="evidence" value="ECO:0007669"/>
    <property type="project" value="InterPro"/>
</dbReference>
<dbReference type="EMBL" id="VSWD01000005">
    <property type="protein sequence ID" value="KAK3102916.1"/>
    <property type="molecule type" value="Genomic_DNA"/>
</dbReference>
<evidence type="ECO:0008006" key="6">
    <source>
        <dbReference type="Google" id="ProtNLM"/>
    </source>
</evidence>
<dbReference type="Gene3D" id="1.25.40.20">
    <property type="entry name" value="Ankyrin repeat-containing domain"/>
    <property type="match status" value="1"/>
</dbReference>
<feature type="domain" description="SOCS box" evidence="2">
    <location>
        <begin position="333"/>
        <end position="376"/>
    </location>
</feature>
<reference evidence="4" key="1">
    <citation type="submission" date="2019-08" db="EMBL/GenBank/DDBJ databases">
        <title>The improved chromosome-level genome for the pearl oyster Pinctada fucata martensii using PacBio sequencing and Hi-C.</title>
        <authorList>
            <person name="Zheng Z."/>
        </authorList>
    </citation>
    <scope>NUCLEOTIDE SEQUENCE</scope>
    <source>
        <strain evidence="4">ZZ-2019</strain>
        <tissue evidence="4">Adductor muscle</tissue>
    </source>
</reference>
<dbReference type="CDD" id="cd01647">
    <property type="entry name" value="RT_LTR"/>
    <property type="match status" value="1"/>
</dbReference>
<name>A0AA89C1V1_PINIB</name>
<feature type="domain" description="Reverse transcriptase" evidence="3">
    <location>
        <begin position="1"/>
        <end position="80"/>
    </location>
</feature>
<dbReference type="FunFam" id="3.30.70.270:FF:000003">
    <property type="entry name" value="Transposon Ty3-G Gag-Pol polyprotein"/>
    <property type="match status" value="1"/>
</dbReference>
<dbReference type="SUPFAM" id="SSF158235">
    <property type="entry name" value="SOCS box-like"/>
    <property type="match status" value="1"/>
</dbReference>
<dbReference type="SMART" id="SM00248">
    <property type="entry name" value="ANK"/>
    <property type="match status" value="3"/>
</dbReference>
<dbReference type="PROSITE" id="PS50225">
    <property type="entry name" value="SOCS"/>
    <property type="match status" value="1"/>
</dbReference>
<protein>
    <recommendedName>
        <fullName evidence="6">Reverse transcriptase domain-containing protein</fullName>
    </recommendedName>
</protein>
<comment type="caution">
    <text evidence="4">The sequence shown here is derived from an EMBL/GenBank/DDBJ whole genome shotgun (WGS) entry which is preliminary data.</text>
</comment>
<dbReference type="PANTHER" id="PTHR33064:SF29">
    <property type="entry name" value="PEPTIDASE A2 DOMAIN-CONTAINING PROTEIN-RELATED"/>
    <property type="match status" value="1"/>
</dbReference>
<dbReference type="SMART" id="SM00969">
    <property type="entry name" value="SOCS_box"/>
    <property type="match status" value="1"/>
</dbReference>
<feature type="repeat" description="ANK" evidence="1">
    <location>
        <begin position="276"/>
        <end position="308"/>
    </location>
</feature>
<evidence type="ECO:0000259" key="2">
    <source>
        <dbReference type="PROSITE" id="PS50225"/>
    </source>
</evidence>
<dbReference type="CDD" id="cd03587">
    <property type="entry name" value="SOCS"/>
    <property type="match status" value="1"/>
</dbReference>
<dbReference type="FunFam" id="3.30.70.270:FF:000115">
    <property type="entry name" value="Polyprotein of retroviral origin, putative"/>
    <property type="match status" value="1"/>
</dbReference>
<evidence type="ECO:0000256" key="1">
    <source>
        <dbReference type="PROSITE-ProRule" id="PRU00023"/>
    </source>
</evidence>